<gene>
    <name evidence="7" type="ORF">AAV32_10415</name>
    <name evidence="8" type="ORF">EV679_2931</name>
</gene>
<dbReference type="GO" id="GO:0051287">
    <property type="term" value="F:NAD binding"/>
    <property type="evidence" value="ECO:0007669"/>
    <property type="project" value="InterPro"/>
</dbReference>
<dbReference type="PATRIC" id="fig|206506.3.peg.2226"/>
<dbReference type="GO" id="GO:0016618">
    <property type="term" value="F:hydroxypyruvate reductase [NAD(P)H] activity"/>
    <property type="evidence" value="ECO:0007669"/>
    <property type="project" value="TreeGrafter"/>
</dbReference>
<keyword evidence="1" id="KW-0521">NADP</keyword>
<dbReference type="Proteomes" id="UP000292039">
    <property type="component" value="Unassembled WGS sequence"/>
</dbReference>
<dbReference type="Pfam" id="PF00389">
    <property type="entry name" value="2-Hacid_dh"/>
    <property type="match status" value="1"/>
</dbReference>
<evidence type="ECO:0000256" key="4">
    <source>
        <dbReference type="RuleBase" id="RU003719"/>
    </source>
</evidence>
<reference evidence="7 9" key="1">
    <citation type="submission" date="2015-04" db="EMBL/GenBank/DDBJ databases">
        <title>Genome sequence of Kerstersia gyiorum CG1.</title>
        <authorList>
            <person name="Greninger A.L."/>
            <person name="Kozyreva V."/>
            <person name="Chaturvedi V."/>
        </authorList>
    </citation>
    <scope>NUCLEOTIDE SEQUENCE [LARGE SCALE GENOMIC DNA]</scope>
    <source>
        <strain evidence="7 9">CG1</strain>
    </source>
</reference>
<dbReference type="Gene3D" id="3.40.50.720">
    <property type="entry name" value="NAD(P)-binding Rossmann-like Domain"/>
    <property type="match status" value="2"/>
</dbReference>
<dbReference type="InterPro" id="IPR050223">
    <property type="entry name" value="D-isomer_2-hydroxyacid_DH"/>
</dbReference>
<proteinExistence type="inferred from homology"/>
<dbReference type="PANTHER" id="PTHR10996">
    <property type="entry name" value="2-HYDROXYACID DEHYDROGENASE-RELATED"/>
    <property type="match status" value="1"/>
</dbReference>
<evidence type="ECO:0000256" key="1">
    <source>
        <dbReference type="ARBA" id="ARBA00022857"/>
    </source>
</evidence>
<evidence type="ECO:0000259" key="5">
    <source>
        <dbReference type="Pfam" id="PF00389"/>
    </source>
</evidence>
<evidence type="ECO:0000313" key="9">
    <source>
        <dbReference type="Proteomes" id="UP000078084"/>
    </source>
</evidence>
<evidence type="ECO:0000313" key="8">
    <source>
        <dbReference type="EMBL" id="RZS66772.1"/>
    </source>
</evidence>
<sequence length="313" mass="33482">MEDVHVLQVAYVPHFLEDQMKRHFQVHRASEDAAPGSLGEFAAKVRILVANGESTIRASLLEQLPALELIVVFGVGYDGVDVAAARARGIAVTHTPDVLTDDVADMAFALLLAQARRVVEADAFVRARRWQEGPFPWSFKVSGQKLGVVGMGRIGRAVAARAAAFSMDVSYTARRQAEDVSWRYQPSLVALAQEVDFLVVCTYGGASTRGLISAEVLDALGPDGRLINIARGSVVDENALIAALQQGRLGGAALDVYAHEPNVPEALCALPNVVLTPHSASATTQTRKSMSDLVFANMQAHLEGRPLPTPIPG</sequence>
<dbReference type="SUPFAM" id="SSF51735">
    <property type="entry name" value="NAD(P)-binding Rossmann-fold domains"/>
    <property type="match status" value="1"/>
</dbReference>
<evidence type="ECO:0000256" key="2">
    <source>
        <dbReference type="ARBA" id="ARBA00023002"/>
    </source>
</evidence>
<feature type="domain" description="D-isomer specific 2-hydroxyacid dehydrogenase NAD-binding" evidence="6">
    <location>
        <begin position="108"/>
        <end position="280"/>
    </location>
</feature>
<dbReference type="InterPro" id="IPR006140">
    <property type="entry name" value="D-isomer_DH_NAD-bd"/>
</dbReference>
<dbReference type="InterPro" id="IPR036291">
    <property type="entry name" value="NAD(P)-bd_dom_sf"/>
</dbReference>
<dbReference type="EMBL" id="LBNE01000006">
    <property type="protein sequence ID" value="KKO71599.1"/>
    <property type="molecule type" value="Genomic_DNA"/>
</dbReference>
<comment type="similarity">
    <text evidence="4">Belongs to the D-isomer specific 2-hydroxyacid dehydrogenase family.</text>
</comment>
<dbReference type="FunFam" id="3.40.50.720:FF:000213">
    <property type="entry name" value="Putative 2-hydroxyacid dehydrogenase"/>
    <property type="match status" value="1"/>
</dbReference>
<keyword evidence="9" id="KW-1185">Reference proteome</keyword>
<dbReference type="OrthoDB" id="9805416at2"/>
<protein>
    <submittedName>
        <fullName evidence="7 8">Hydroxyacid dehydrogenase</fullName>
    </submittedName>
</protein>
<evidence type="ECO:0000259" key="6">
    <source>
        <dbReference type="Pfam" id="PF02826"/>
    </source>
</evidence>
<dbReference type="Pfam" id="PF02826">
    <property type="entry name" value="2-Hacid_dh_C"/>
    <property type="match status" value="1"/>
</dbReference>
<feature type="domain" description="D-isomer specific 2-hydroxyacid dehydrogenase catalytic" evidence="5">
    <location>
        <begin position="15"/>
        <end position="310"/>
    </location>
</feature>
<dbReference type="Proteomes" id="UP000078084">
    <property type="component" value="Unassembled WGS sequence"/>
</dbReference>
<organism evidence="7 9">
    <name type="scientific">Kerstersia gyiorum</name>
    <dbReference type="NCBI Taxonomy" id="206506"/>
    <lineage>
        <taxon>Bacteria</taxon>
        <taxon>Pseudomonadati</taxon>
        <taxon>Pseudomonadota</taxon>
        <taxon>Betaproteobacteria</taxon>
        <taxon>Burkholderiales</taxon>
        <taxon>Alcaligenaceae</taxon>
        <taxon>Kerstersia</taxon>
    </lineage>
</organism>
<evidence type="ECO:0000313" key="7">
    <source>
        <dbReference type="EMBL" id="KKO71599.1"/>
    </source>
</evidence>
<keyword evidence="3" id="KW-0520">NAD</keyword>
<evidence type="ECO:0000313" key="10">
    <source>
        <dbReference type="Proteomes" id="UP000292039"/>
    </source>
</evidence>
<dbReference type="GO" id="GO:0030267">
    <property type="term" value="F:glyoxylate reductase (NADPH) activity"/>
    <property type="evidence" value="ECO:0007669"/>
    <property type="project" value="TreeGrafter"/>
</dbReference>
<reference evidence="8 10" key="2">
    <citation type="submission" date="2019-02" db="EMBL/GenBank/DDBJ databases">
        <title>Genomic Encyclopedia of Type Strains, Phase IV (KMG-IV): sequencing the most valuable type-strain genomes for metagenomic binning, comparative biology and taxonomic classification.</title>
        <authorList>
            <person name="Goeker M."/>
        </authorList>
    </citation>
    <scope>NUCLEOTIDE SEQUENCE [LARGE SCALE GENOMIC DNA]</scope>
    <source>
        <strain evidence="8 10">DSM 16618</strain>
    </source>
</reference>
<dbReference type="CDD" id="cd12156">
    <property type="entry name" value="HPPR"/>
    <property type="match status" value="1"/>
</dbReference>
<dbReference type="AlphaFoldDB" id="A0A171KRT2"/>
<evidence type="ECO:0000256" key="3">
    <source>
        <dbReference type="ARBA" id="ARBA00023027"/>
    </source>
</evidence>
<dbReference type="InterPro" id="IPR006139">
    <property type="entry name" value="D-isomer_2_OHA_DH_cat_dom"/>
</dbReference>
<dbReference type="PANTHER" id="PTHR10996:SF178">
    <property type="entry name" value="2-HYDROXYACID DEHYDROGENASE YGL185C-RELATED"/>
    <property type="match status" value="1"/>
</dbReference>
<dbReference type="STRING" id="206506.AAV32_10415"/>
<accession>A0A171KRT2</accession>
<dbReference type="SUPFAM" id="SSF52283">
    <property type="entry name" value="Formate/glycerate dehydrogenase catalytic domain-like"/>
    <property type="match status" value="1"/>
</dbReference>
<keyword evidence="2 4" id="KW-0560">Oxidoreductase</keyword>
<dbReference type="EMBL" id="SGWZ01000005">
    <property type="protein sequence ID" value="RZS66772.1"/>
    <property type="molecule type" value="Genomic_DNA"/>
</dbReference>
<dbReference type="GO" id="GO:0005829">
    <property type="term" value="C:cytosol"/>
    <property type="evidence" value="ECO:0007669"/>
    <property type="project" value="TreeGrafter"/>
</dbReference>
<comment type="caution">
    <text evidence="7">The sequence shown here is derived from an EMBL/GenBank/DDBJ whole genome shotgun (WGS) entry which is preliminary data.</text>
</comment>
<dbReference type="RefSeq" id="WP_068371326.1">
    <property type="nucleotide sequence ID" value="NZ_CBCSEB010000009.1"/>
</dbReference>
<name>A0A171KRT2_9BURK</name>